<evidence type="ECO:0000256" key="14">
    <source>
        <dbReference type="SAM" id="Phobius"/>
    </source>
</evidence>
<accession>A0ABQ3FVV5</accession>
<dbReference type="InterPro" id="IPR004358">
    <property type="entry name" value="Sig_transdc_His_kin-like_C"/>
</dbReference>
<dbReference type="CDD" id="cd00082">
    <property type="entry name" value="HisKA"/>
    <property type="match status" value="1"/>
</dbReference>
<keyword evidence="13" id="KW-0175">Coiled coil</keyword>
<comment type="catalytic activity">
    <reaction evidence="1">
        <text>ATP + protein L-histidine = ADP + protein N-phospho-L-histidine.</text>
        <dbReference type="EC" id="2.7.13.3"/>
    </reaction>
</comment>
<dbReference type="SUPFAM" id="SSF55785">
    <property type="entry name" value="PYP-like sensor domain (PAS domain)"/>
    <property type="match status" value="1"/>
</dbReference>
<keyword evidence="10 14" id="KW-1133">Transmembrane helix</keyword>
<dbReference type="Gene3D" id="3.30.565.10">
    <property type="entry name" value="Histidine kinase-like ATPase, C-terminal domain"/>
    <property type="match status" value="1"/>
</dbReference>
<keyword evidence="9" id="KW-0067">ATP-binding</keyword>
<dbReference type="RefSeq" id="WP_189685621.1">
    <property type="nucleotide sequence ID" value="NZ_BMYK01000002.1"/>
</dbReference>
<gene>
    <name evidence="16" type="ORF">GCM10007320_06780</name>
</gene>
<dbReference type="SUPFAM" id="SSF55874">
    <property type="entry name" value="ATPase domain of HSP90 chaperone/DNA topoisomerase II/histidine kinase"/>
    <property type="match status" value="1"/>
</dbReference>
<sequence length="783" mass="83378">MLARGRWGVWTLRSHLSALLLTSMLLTLVLAGGAVLAYRIPGLERESQQSLLHEVQELGARMELLLGTRQDRLELLAALLQGPAAAHADRVLDEGVDDGAMLSAVFRVSPQGRVTAVGLPESLRARRGDLLGSDLSGSSLLRALGPGPGVVWSGRYLSVLTGRLTAGLAYRSPAGETLLAEVPIGTLLDTMDTAAGASPSSVWVVDPDGEIIADTVGGRDAGKVNIRNWPLMQAVREGSDGSRIFPFPAGAFRVATAHSPALGWYFIGHAPVGLANADVSNLVLGVGVAFFASLGIGLLMAPFWAGYLARPLQTIVARATQTMRGASPAGPDRPAGPDCRVAEYDRLSRHLAAMAVALRERELTFLAIFNAAPVPMAVTDADHGMRLLDANEAWCQALQHRREDVIGRTGVELGLFTAAESAELVARLQDDGLVGEGRLRRANGETMLCQIYGRRASVGGERWLIWASIDIGPMRRMQQQLRGLNRQLEASVQQRTEALGRSNAELSQTAARLRAAQRELVRAEKMAALGKLVAGVAHELHTPLGNGVMAVSAMGDATRSFQAAAQEGLRRRDLVQLVESLGQGVAIAGRNLRRAAELVHSFKQVAVDQTSAQRRSFELSEVVHEMVVSLKPSFASQPWRIEVDVPASGLRMDSYPGALGQALGHLIENAVVHGFEGRTRGTVRITAGREDRPGGDGRIWLHVVDDGRGIAAGQLDRLFEPFVTTRTGHGGGGLGLHIASNAVTKLLGGTLTVDSVMGQGACFAMRLPVVAPDAPKDSGWLLP</sequence>
<dbReference type="Pfam" id="PF13188">
    <property type="entry name" value="PAS_8"/>
    <property type="match status" value="1"/>
</dbReference>
<evidence type="ECO:0000256" key="7">
    <source>
        <dbReference type="ARBA" id="ARBA00022741"/>
    </source>
</evidence>
<dbReference type="PRINTS" id="PR00344">
    <property type="entry name" value="BCTRLSENSOR"/>
</dbReference>
<dbReference type="Gene3D" id="1.10.287.130">
    <property type="match status" value="1"/>
</dbReference>
<keyword evidence="12 14" id="KW-0472">Membrane</keyword>
<dbReference type="EMBL" id="BMYK01000002">
    <property type="protein sequence ID" value="GHC71606.1"/>
    <property type="molecule type" value="Genomic_DNA"/>
</dbReference>
<feature type="domain" description="Histidine kinase" evidence="15">
    <location>
        <begin position="535"/>
        <end position="771"/>
    </location>
</feature>
<evidence type="ECO:0000256" key="6">
    <source>
        <dbReference type="ARBA" id="ARBA00022692"/>
    </source>
</evidence>
<evidence type="ECO:0000256" key="9">
    <source>
        <dbReference type="ARBA" id="ARBA00022840"/>
    </source>
</evidence>
<dbReference type="InterPro" id="IPR036890">
    <property type="entry name" value="HATPase_C_sf"/>
</dbReference>
<dbReference type="InterPro" id="IPR005467">
    <property type="entry name" value="His_kinase_dom"/>
</dbReference>
<dbReference type="Proteomes" id="UP000626210">
    <property type="component" value="Unassembled WGS sequence"/>
</dbReference>
<dbReference type="Gene3D" id="3.30.450.20">
    <property type="entry name" value="PAS domain"/>
    <property type="match status" value="1"/>
</dbReference>
<dbReference type="InterPro" id="IPR003594">
    <property type="entry name" value="HATPase_dom"/>
</dbReference>
<dbReference type="PROSITE" id="PS50109">
    <property type="entry name" value="HIS_KIN"/>
    <property type="match status" value="1"/>
</dbReference>
<dbReference type="PANTHER" id="PTHR42878:SF7">
    <property type="entry name" value="SENSOR HISTIDINE KINASE GLRK"/>
    <property type="match status" value="1"/>
</dbReference>
<dbReference type="EC" id="2.7.13.3" evidence="3"/>
<keyword evidence="6 14" id="KW-0812">Transmembrane</keyword>
<dbReference type="InterPro" id="IPR035965">
    <property type="entry name" value="PAS-like_dom_sf"/>
</dbReference>
<keyword evidence="17" id="KW-1185">Reference proteome</keyword>
<evidence type="ECO:0000259" key="15">
    <source>
        <dbReference type="PROSITE" id="PS50109"/>
    </source>
</evidence>
<dbReference type="InterPro" id="IPR000014">
    <property type="entry name" value="PAS"/>
</dbReference>
<evidence type="ECO:0000313" key="17">
    <source>
        <dbReference type="Proteomes" id="UP000626210"/>
    </source>
</evidence>
<evidence type="ECO:0000256" key="5">
    <source>
        <dbReference type="ARBA" id="ARBA00022679"/>
    </source>
</evidence>
<keyword evidence="5" id="KW-0808">Transferase</keyword>
<keyword evidence="8" id="KW-0418">Kinase</keyword>
<evidence type="ECO:0000256" key="11">
    <source>
        <dbReference type="ARBA" id="ARBA00023012"/>
    </source>
</evidence>
<dbReference type="PANTHER" id="PTHR42878">
    <property type="entry name" value="TWO-COMPONENT HISTIDINE KINASE"/>
    <property type="match status" value="1"/>
</dbReference>
<dbReference type="InterPro" id="IPR050351">
    <property type="entry name" value="BphY/WalK/GraS-like"/>
</dbReference>
<protein>
    <recommendedName>
        <fullName evidence="3">histidine kinase</fullName>
        <ecNumber evidence="3">2.7.13.3</ecNumber>
    </recommendedName>
</protein>
<evidence type="ECO:0000256" key="10">
    <source>
        <dbReference type="ARBA" id="ARBA00022989"/>
    </source>
</evidence>
<keyword evidence="7" id="KW-0547">Nucleotide-binding</keyword>
<evidence type="ECO:0000256" key="1">
    <source>
        <dbReference type="ARBA" id="ARBA00000085"/>
    </source>
</evidence>
<comment type="caution">
    <text evidence="16">The sequence shown here is derived from an EMBL/GenBank/DDBJ whole genome shotgun (WGS) entry which is preliminary data.</text>
</comment>
<feature type="coiled-coil region" evidence="13">
    <location>
        <begin position="474"/>
        <end position="526"/>
    </location>
</feature>
<evidence type="ECO:0000256" key="13">
    <source>
        <dbReference type="SAM" id="Coils"/>
    </source>
</evidence>
<dbReference type="CDD" id="cd00130">
    <property type="entry name" value="PAS"/>
    <property type="match status" value="1"/>
</dbReference>
<dbReference type="SMART" id="SM00387">
    <property type="entry name" value="HATPase_c"/>
    <property type="match status" value="1"/>
</dbReference>
<evidence type="ECO:0000256" key="8">
    <source>
        <dbReference type="ARBA" id="ARBA00022777"/>
    </source>
</evidence>
<dbReference type="NCBIfam" id="TIGR00229">
    <property type="entry name" value="sensory_box"/>
    <property type="match status" value="1"/>
</dbReference>
<evidence type="ECO:0000313" key="16">
    <source>
        <dbReference type="EMBL" id="GHC71606.1"/>
    </source>
</evidence>
<keyword evidence="4" id="KW-0597">Phosphoprotein</keyword>
<dbReference type="Pfam" id="PF02518">
    <property type="entry name" value="HATPase_c"/>
    <property type="match status" value="1"/>
</dbReference>
<keyword evidence="11" id="KW-0902">Two-component regulatory system</keyword>
<proteinExistence type="predicted"/>
<dbReference type="SMART" id="SM00091">
    <property type="entry name" value="PAS"/>
    <property type="match status" value="1"/>
</dbReference>
<name>A0ABQ3FVV5_9BURK</name>
<comment type="subcellular location">
    <subcellularLocation>
        <location evidence="2">Membrane</location>
        <topology evidence="2">Multi-pass membrane protein</topology>
    </subcellularLocation>
</comment>
<dbReference type="InterPro" id="IPR003661">
    <property type="entry name" value="HisK_dim/P_dom"/>
</dbReference>
<feature type="transmembrane region" description="Helical" evidence="14">
    <location>
        <begin position="282"/>
        <end position="305"/>
    </location>
</feature>
<reference evidence="17" key="1">
    <citation type="journal article" date="2019" name="Int. J. Syst. Evol. Microbiol.">
        <title>The Global Catalogue of Microorganisms (GCM) 10K type strain sequencing project: providing services to taxonomists for standard genome sequencing and annotation.</title>
        <authorList>
            <consortium name="The Broad Institute Genomics Platform"/>
            <consortium name="The Broad Institute Genome Sequencing Center for Infectious Disease"/>
            <person name="Wu L."/>
            <person name="Ma J."/>
        </authorList>
    </citation>
    <scope>NUCLEOTIDE SEQUENCE [LARGE SCALE GENOMIC DNA]</scope>
    <source>
        <strain evidence="17">KCTC 23314</strain>
    </source>
</reference>
<evidence type="ECO:0000256" key="4">
    <source>
        <dbReference type="ARBA" id="ARBA00022553"/>
    </source>
</evidence>
<evidence type="ECO:0000256" key="3">
    <source>
        <dbReference type="ARBA" id="ARBA00012438"/>
    </source>
</evidence>
<evidence type="ECO:0000256" key="2">
    <source>
        <dbReference type="ARBA" id="ARBA00004141"/>
    </source>
</evidence>
<organism evidence="16 17">
    <name type="scientific">Pseudorhodoferax aquiterrae</name>
    <dbReference type="NCBI Taxonomy" id="747304"/>
    <lineage>
        <taxon>Bacteria</taxon>
        <taxon>Pseudomonadati</taxon>
        <taxon>Pseudomonadota</taxon>
        <taxon>Betaproteobacteria</taxon>
        <taxon>Burkholderiales</taxon>
        <taxon>Comamonadaceae</taxon>
    </lineage>
</organism>
<evidence type="ECO:0000256" key="12">
    <source>
        <dbReference type="ARBA" id="ARBA00023136"/>
    </source>
</evidence>